<dbReference type="eggNOG" id="COG1474">
    <property type="taxonomic scope" value="Bacteria"/>
</dbReference>
<accession>A0A081D3D8</accession>
<evidence type="ECO:0000313" key="2">
    <source>
        <dbReference type="Proteomes" id="UP000028701"/>
    </source>
</evidence>
<evidence type="ECO:0008006" key="3">
    <source>
        <dbReference type="Google" id="ProtNLM"/>
    </source>
</evidence>
<reference evidence="1 2" key="1">
    <citation type="submission" date="2014-08" db="EMBL/GenBank/DDBJ databases">
        <title>Whole genome shotgun sequence of Rhizobium rubi NBRC 13261.</title>
        <authorList>
            <person name="Katano-Makiyama Y."/>
            <person name="Hosoyama A."/>
            <person name="Hashimoto M."/>
            <person name="Hosoyama Y."/>
            <person name="Noguchi M."/>
            <person name="Tsuchikane K."/>
            <person name="Uohara A."/>
            <person name="Ohji S."/>
            <person name="Ichikawa N."/>
            <person name="Kimura A."/>
            <person name="Yamazoe A."/>
            <person name="Fujita N."/>
        </authorList>
    </citation>
    <scope>NUCLEOTIDE SEQUENCE [LARGE SCALE GENOMIC DNA]</scope>
    <source>
        <strain evidence="1 2">NBRC 13261</strain>
    </source>
</reference>
<dbReference type="RefSeq" id="WP_045232845.1">
    <property type="nucleotide sequence ID" value="NZ_BBJU01000039.1"/>
</dbReference>
<dbReference type="SUPFAM" id="SSF52540">
    <property type="entry name" value="P-loop containing nucleoside triphosphate hydrolases"/>
    <property type="match status" value="1"/>
</dbReference>
<protein>
    <recommendedName>
        <fullName evidence="3">AAA+ ATPase domain-containing protein</fullName>
    </recommendedName>
</protein>
<dbReference type="InterPro" id="IPR008868">
    <property type="entry name" value="TniB"/>
</dbReference>
<organism evidence="1 2">
    <name type="scientific">Agrobacterium rubi TR3 = NBRC 13261</name>
    <dbReference type="NCBI Taxonomy" id="1368415"/>
    <lineage>
        <taxon>Bacteria</taxon>
        <taxon>Pseudomonadati</taxon>
        <taxon>Pseudomonadota</taxon>
        <taxon>Alphaproteobacteria</taxon>
        <taxon>Hyphomicrobiales</taxon>
        <taxon>Rhizobiaceae</taxon>
        <taxon>Rhizobium/Agrobacterium group</taxon>
        <taxon>Agrobacterium</taxon>
    </lineage>
</organism>
<dbReference type="EMBL" id="BBJU01000039">
    <property type="protein sequence ID" value="GAK73434.1"/>
    <property type="molecule type" value="Genomic_DNA"/>
</dbReference>
<proteinExistence type="predicted"/>
<dbReference type="OrthoDB" id="5288220at2"/>
<name>A0A081D3D8_9HYPH</name>
<sequence>MSKTPPLSQKPGFRRADDPNVQLVATAVARGLDDKGLRIMDTMKKVKSVYVPTRNDKLADVPFERIKRAASGLDPECFAVTLFAEAGVGKSALIEQRLKDEISFQPVPDGYGNFLYPVLYVKAPSKASTTDLGEQMLDDMGYPISRTKKESAIVRDVGNHLRRRGTRVVIIDEFQHVLDAPKMKGPSHVADSIKNLLQNPRWPIMIVLVGLPEIKEVVLRDPKDQMLRRVDDFGLLELSLDQDGEMIAGIVIELVEKRAGLRMSPDVIPDFIERLMFGAHFRFGMVMKTIYHTIEDALEHDETVVSAHNWEEGYRRLVNGDYDLATNVMASDEWRTISRPINRQGKFGPSSRKSKK</sequence>
<evidence type="ECO:0000313" key="1">
    <source>
        <dbReference type="EMBL" id="GAK73434.1"/>
    </source>
</evidence>
<comment type="caution">
    <text evidence="1">The sequence shown here is derived from an EMBL/GenBank/DDBJ whole genome shotgun (WGS) entry which is preliminary data.</text>
</comment>
<dbReference type="Proteomes" id="UP000028701">
    <property type="component" value="Unassembled WGS sequence"/>
</dbReference>
<dbReference type="AlphaFoldDB" id="A0A081D3D8"/>
<gene>
    <name evidence="1" type="ORF">RRU01S_39_00140</name>
</gene>
<dbReference type="Gene3D" id="3.40.50.300">
    <property type="entry name" value="P-loop containing nucleotide triphosphate hydrolases"/>
    <property type="match status" value="1"/>
</dbReference>
<dbReference type="Pfam" id="PF05621">
    <property type="entry name" value="TniB"/>
    <property type="match status" value="1"/>
</dbReference>
<dbReference type="InterPro" id="IPR027417">
    <property type="entry name" value="P-loop_NTPase"/>
</dbReference>